<protein>
    <submittedName>
        <fullName evidence="2">Uncharacterized protein</fullName>
    </submittedName>
</protein>
<feature type="region of interest" description="Disordered" evidence="1">
    <location>
        <begin position="561"/>
        <end position="606"/>
    </location>
</feature>
<feature type="compositionally biased region" description="Basic residues" evidence="1">
    <location>
        <begin position="446"/>
        <end position="457"/>
    </location>
</feature>
<organism evidence="2 3">
    <name type="scientific">Methylobacterium phyllostachyos</name>
    <dbReference type="NCBI Taxonomy" id="582672"/>
    <lineage>
        <taxon>Bacteria</taxon>
        <taxon>Pseudomonadati</taxon>
        <taxon>Pseudomonadota</taxon>
        <taxon>Alphaproteobacteria</taxon>
        <taxon>Hyphomicrobiales</taxon>
        <taxon>Methylobacteriaceae</taxon>
        <taxon>Methylobacterium</taxon>
    </lineage>
</organism>
<dbReference type="EMBL" id="FNHS01000003">
    <property type="protein sequence ID" value="SDM67784.1"/>
    <property type="molecule type" value="Genomic_DNA"/>
</dbReference>
<feature type="region of interest" description="Disordered" evidence="1">
    <location>
        <begin position="431"/>
        <end position="458"/>
    </location>
</feature>
<dbReference type="AlphaFoldDB" id="A0A1G9V6K4"/>
<evidence type="ECO:0000313" key="3">
    <source>
        <dbReference type="Proteomes" id="UP000198704"/>
    </source>
</evidence>
<evidence type="ECO:0000313" key="2">
    <source>
        <dbReference type="EMBL" id="SDM67784.1"/>
    </source>
</evidence>
<dbReference type="Proteomes" id="UP000198704">
    <property type="component" value="Unassembled WGS sequence"/>
</dbReference>
<name>A0A1G9V6K4_9HYPH</name>
<gene>
    <name evidence="2" type="ORF">SAMN05216360_10386</name>
</gene>
<proteinExistence type="predicted"/>
<feature type="compositionally biased region" description="Basic residues" evidence="1">
    <location>
        <begin position="561"/>
        <end position="572"/>
    </location>
</feature>
<dbReference type="STRING" id="582672.SAMN05216360_10386"/>
<accession>A0A1G9V6K4</accession>
<reference evidence="3" key="1">
    <citation type="submission" date="2016-10" db="EMBL/GenBank/DDBJ databases">
        <authorList>
            <person name="Varghese N."/>
            <person name="Submissions S."/>
        </authorList>
    </citation>
    <scope>NUCLEOTIDE SEQUENCE [LARGE SCALE GENOMIC DNA]</scope>
    <source>
        <strain evidence="3">BL47</strain>
    </source>
</reference>
<sequence length="606" mass="66995">MMSHHDRTEGDRALGYHWRVSPELVEKLGLDPGGRVAAQRARRSIVAALALAAETDRPWISYSRTRDWYAGGEHYPGCDYTYDTVVPAANDLIKAGLVDEVRGLVRDGGSGVQSRMRASYLFLECLGADPAVKHVGPGSFLLMKDEDGRLMPLPRTEAVARMVRGMDAVNAGVRNLRLTVDPKADQSNWRCGTRQWAARKVCKDGTERWAYVLPTPHHYLVRILGRGRLDCHGRLYGWHLGLPRLRRQELLLNGDPVAEPDFEHLHPTLLYAIAGVSLTWDPYLTGVIERDHAKLALNIAINAKGGRGGAIQAIADHPKWRKEWKLTHADAKRAYDEVAKLNKPISHLLGSDAGVRLMGFDSHMCLSVLKGCREAGIAALPVHDSFIVPSAKEGEVQAIMDEALHAVRVEISPGTSSTSVKSILQVPFAPRAAASRPSSSREAKPKKSAVPSKKRPAKAVSMAVQAVEAETAPEPIPADFDLAERSLALRDRYEAQARAKLRKFRLAAQSGWGVAPGWDEKRAEMAEAKRRAETTARQERETGLRIDLDVPYRLSEDAKAKRVKRLAPKPRRPFPAPWSRRSSARWAKPEATLPKGEAKPRATLFS</sequence>
<keyword evidence="3" id="KW-1185">Reference proteome</keyword>
<evidence type="ECO:0000256" key="1">
    <source>
        <dbReference type="SAM" id="MobiDB-lite"/>
    </source>
</evidence>